<keyword evidence="4 7" id="KW-0805">Transcription regulation</keyword>
<dbReference type="GO" id="GO:0006526">
    <property type="term" value="P:L-arginine biosynthetic process"/>
    <property type="evidence" value="ECO:0007669"/>
    <property type="project" value="UniProtKB-UniPathway"/>
</dbReference>
<dbReference type="SUPFAM" id="SSF46785">
    <property type="entry name" value="Winged helix' DNA-binding domain"/>
    <property type="match status" value="1"/>
</dbReference>
<dbReference type="InterPro" id="IPR036390">
    <property type="entry name" value="WH_DNA-bd_sf"/>
</dbReference>
<evidence type="ECO:0000256" key="7">
    <source>
        <dbReference type="HAMAP-Rule" id="MF_00173"/>
    </source>
</evidence>
<keyword evidence="7" id="KW-0678">Repressor</keyword>
<feature type="domain" description="Arginine repressor C-terminal" evidence="10">
    <location>
        <begin position="79"/>
        <end position="146"/>
    </location>
</feature>
<dbReference type="STRING" id="887929.HMP0721_1099"/>
<dbReference type="InterPro" id="IPR036251">
    <property type="entry name" value="Arg_repress_C_sf"/>
</dbReference>
<dbReference type="UniPathway" id="UPA00068"/>
<evidence type="ECO:0000313" key="11">
    <source>
        <dbReference type="EMBL" id="EFV01706.1"/>
    </source>
</evidence>
<dbReference type="HOGENOM" id="CLU_097103_3_0_9"/>
<comment type="function">
    <text evidence="7">Regulates arginine biosynthesis genes.</text>
</comment>
<dbReference type="GO" id="GO:0051259">
    <property type="term" value="P:protein complex oligomerization"/>
    <property type="evidence" value="ECO:0007669"/>
    <property type="project" value="InterPro"/>
</dbReference>
<dbReference type="AlphaFoldDB" id="E6MGG6"/>
<dbReference type="SUPFAM" id="SSF55252">
    <property type="entry name" value="C-terminal domain of arginine repressor"/>
    <property type="match status" value="1"/>
</dbReference>
<dbReference type="PANTHER" id="PTHR34471">
    <property type="entry name" value="ARGININE REPRESSOR"/>
    <property type="match status" value="1"/>
</dbReference>
<dbReference type="Pfam" id="PF01316">
    <property type="entry name" value="Arg_repressor"/>
    <property type="match status" value="1"/>
</dbReference>
<dbReference type="GO" id="GO:0005737">
    <property type="term" value="C:cytoplasm"/>
    <property type="evidence" value="ECO:0007669"/>
    <property type="project" value="UniProtKB-SubCell"/>
</dbReference>
<dbReference type="HAMAP" id="MF_00173">
    <property type="entry name" value="Arg_repressor"/>
    <property type="match status" value="1"/>
</dbReference>
<comment type="similarity">
    <text evidence="2 7">Belongs to the ArgR family.</text>
</comment>
<dbReference type="EMBL" id="AEQN01000016">
    <property type="protein sequence ID" value="EFV01706.1"/>
    <property type="molecule type" value="Genomic_DNA"/>
</dbReference>
<keyword evidence="3 7" id="KW-0963">Cytoplasm</keyword>
<dbReference type="Proteomes" id="UP000004754">
    <property type="component" value="Unassembled WGS sequence"/>
</dbReference>
<dbReference type="Gene3D" id="3.30.1360.40">
    <property type="match status" value="1"/>
</dbReference>
<sequence>MKISRQSKILEIIEQNDVETQEELAEHLKRAGFEVTQATVSRDIKELGLIKVGGSRGRQQYASMRDRANLYDERVKAVFRESVLTVDTAAFLVVIHTLPAMGQAAAIAIDGLEWPEIVGTIAGDDTIFVAVRNEKDVLHVADRFRKLMKQPQ</sequence>
<dbReference type="GO" id="GO:0003677">
    <property type="term" value="F:DNA binding"/>
    <property type="evidence" value="ECO:0007669"/>
    <property type="project" value="UniProtKB-KW"/>
</dbReference>
<evidence type="ECO:0000313" key="12">
    <source>
        <dbReference type="Proteomes" id="UP000004754"/>
    </source>
</evidence>
<evidence type="ECO:0000256" key="5">
    <source>
        <dbReference type="ARBA" id="ARBA00023125"/>
    </source>
</evidence>
<evidence type="ECO:0000256" key="3">
    <source>
        <dbReference type="ARBA" id="ARBA00022490"/>
    </source>
</evidence>
<dbReference type="Gene3D" id="1.10.10.10">
    <property type="entry name" value="Winged helix-like DNA-binding domain superfamily/Winged helix DNA-binding domain"/>
    <property type="match status" value="1"/>
</dbReference>
<dbReference type="InterPro" id="IPR020899">
    <property type="entry name" value="Arg_repress_C"/>
</dbReference>
<dbReference type="GO" id="GO:0003700">
    <property type="term" value="F:DNA-binding transcription factor activity"/>
    <property type="evidence" value="ECO:0007669"/>
    <property type="project" value="UniProtKB-UniRule"/>
</dbReference>
<evidence type="ECO:0000259" key="9">
    <source>
        <dbReference type="Pfam" id="PF01316"/>
    </source>
</evidence>
<comment type="subcellular location">
    <subcellularLocation>
        <location evidence="1 7">Cytoplasm</location>
    </subcellularLocation>
</comment>
<evidence type="ECO:0000256" key="4">
    <source>
        <dbReference type="ARBA" id="ARBA00023015"/>
    </source>
</evidence>
<keyword evidence="12" id="KW-1185">Reference proteome</keyword>
<dbReference type="NCBIfam" id="NF001680">
    <property type="entry name" value="PRK00441.1"/>
    <property type="match status" value="1"/>
</dbReference>
<dbReference type="InterPro" id="IPR036388">
    <property type="entry name" value="WH-like_DNA-bd_sf"/>
</dbReference>
<keyword evidence="7" id="KW-0028">Amino-acid biosynthesis</keyword>
<dbReference type="GO" id="GO:1900079">
    <property type="term" value="P:regulation of arginine biosynthetic process"/>
    <property type="evidence" value="ECO:0007669"/>
    <property type="project" value="UniProtKB-UniRule"/>
</dbReference>
<evidence type="ECO:0000256" key="8">
    <source>
        <dbReference type="NCBIfam" id="TIGR01529"/>
    </source>
</evidence>
<organism evidence="11 12">
    <name type="scientific">Pseudoramibacter alactolyticus ATCC 23263</name>
    <dbReference type="NCBI Taxonomy" id="887929"/>
    <lineage>
        <taxon>Bacteria</taxon>
        <taxon>Bacillati</taxon>
        <taxon>Bacillota</taxon>
        <taxon>Clostridia</taxon>
        <taxon>Eubacteriales</taxon>
        <taxon>Eubacteriaceae</taxon>
        <taxon>Pseudoramibacter</taxon>
    </lineage>
</organism>
<dbReference type="NCBIfam" id="TIGR01529">
    <property type="entry name" value="argR_whole"/>
    <property type="match status" value="1"/>
</dbReference>
<evidence type="ECO:0000256" key="1">
    <source>
        <dbReference type="ARBA" id="ARBA00004496"/>
    </source>
</evidence>
<dbReference type="InterPro" id="IPR020900">
    <property type="entry name" value="Arg_repress_DNA-bd"/>
</dbReference>
<dbReference type="eggNOG" id="COG1438">
    <property type="taxonomic scope" value="Bacteria"/>
</dbReference>
<name>E6MGG6_9FIRM</name>
<dbReference type="GO" id="GO:0034618">
    <property type="term" value="F:arginine binding"/>
    <property type="evidence" value="ECO:0007669"/>
    <property type="project" value="InterPro"/>
</dbReference>
<evidence type="ECO:0000259" key="10">
    <source>
        <dbReference type="Pfam" id="PF02863"/>
    </source>
</evidence>
<dbReference type="Pfam" id="PF02863">
    <property type="entry name" value="Arg_repressor_C"/>
    <property type="match status" value="1"/>
</dbReference>
<keyword evidence="7" id="KW-0055">Arginine biosynthesis</keyword>
<keyword evidence="5 7" id="KW-0238">DNA-binding</keyword>
<feature type="domain" description="Arginine repressor DNA-binding" evidence="9">
    <location>
        <begin position="2"/>
        <end position="62"/>
    </location>
</feature>
<keyword evidence="6 7" id="KW-0804">Transcription</keyword>
<comment type="pathway">
    <text evidence="7">Amino-acid biosynthesis; L-arginine biosynthesis [regulation].</text>
</comment>
<dbReference type="PANTHER" id="PTHR34471:SF1">
    <property type="entry name" value="ARGININE REPRESSOR"/>
    <property type="match status" value="1"/>
</dbReference>
<dbReference type="RefSeq" id="WP_006598523.1">
    <property type="nucleotide sequence ID" value="NZ_GL622359.1"/>
</dbReference>
<dbReference type="OrthoDB" id="9807089at2"/>
<evidence type="ECO:0000256" key="2">
    <source>
        <dbReference type="ARBA" id="ARBA00008316"/>
    </source>
</evidence>
<gene>
    <name evidence="7 11" type="primary">argR</name>
    <name evidence="11" type="ORF">HMP0721_1099</name>
</gene>
<accession>E6MGG6</accession>
<protein>
    <recommendedName>
        <fullName evidence="7 8">Arginine repressor</fullName>
    </recommendedName>
</protein>
<proteinExistence type="inferred from homology"/>
<dbReference type="PRINTS" id="PR01467">
    <property type="entry name" value="ARGREPRESSOR"/>
</dbReference>
<dbReference type="InterPro" id="IPR001669">
    <property type="entry name" value="Arg_repress"/>
</dbReference>
<reference evidence="11 12" key="1">
    <citation type="submission" date="2010-12" db="EMBL/GenBank/DDBJ databases">
        <authorList>
            <person name="Muzny D."/>
            <person name="Qin X."/>
            <person name="Deng J."/>
            <person name="Jiang H."/>
            <person name="Liu Y."/>
            <person name="Qu J."/>
            <person name="Song X.-Z."/>
            <person name="Zhang L."/>
            <person name="Thornton R."/>
            <person name="Coyle M."/>
            <person name="Francisco L."/>
            <person name="Jackson L."/>
            <person name="Javaid M."/>
            <person name="Korchina V."/>
            <person name="Kovar C."/>
            <person name="Mata R."/>
            <person name="Mathew T."/>
            <person name="Ngo R."/>
            <person name="Nguyen L."/>
            <person name="Nguyen N."/>
            <person name="Okwuonu G."/>
            <person name="Ongeri F."/>
            <person name="Pham C."/>
            <person name="Simmons D."/>
            <person name="Wilczek-Boney K."/>
            <person name="Hale W."/>
            <person name="Jakkamsetti A."/>
            <person name="Pham P."/>
            <person name="Ruth R."/>
            <person name="San Lucas F."/>
            <person name="Warren J."/>
            <person name="Zhang J."/>
            <person name="Zhao Z."/>
            <person name="Zhou C."/>
            <person name="Zhu D."/>
            <person name="Lee S."/>
            <person name="Bess C."/>
            <person name="Blankenburg K."/>
            <person name="Forbes L."/>
            <person name="Fu Q."/>
            <person name="Gubbala S."/>
            <person name="Hirani K."/>
            <person name="Jayaseelan J.C."/>
            <person name="Lara F."/>
            <person name="Munidasa M."/>
            <person name="Palculict T."/>
            <person name="Patil S."/>
            <person name="Pu L.-L."/>
            <person name="Saada N."/>
            <person name="Tang L."/>
            <person name="Weissenberger G."/>
            <person name="Zhu Y."/>
            <person name="Hemphill L."/>
            <person name="Shang Y."/>
            <person name="Youmans B."/>
            <person name="Ayvaz T."/>
            <person name="Ross M."/>
            <person name="Santibanez J."/>
            <person name="Aqrawi P."/>
            <person name="Gross S."/>
            <person name="Joshi V."/>
            <person name="Fowler G."/>
            <person name="Nazareth L."/>
            <person name="Reid J."/>
            <person name="Worley K."/>
            <person name="Petrosino J."/>
            <person name="Highlander S."/>
            <person name="Gibbs R."/>
        </authorList>
    </citation>
    <scope>NUCLEOTIDE SEQUENCE [LARGE SCALE GENOMIC DNA]</scope>
    <source>
        <strain evidence="11 12">ATCC 23263</strain>
    </source>
</reference>
<comment type="caution">
    <text evidence="11">The sequence shown here is derived from an EMBL/GenBank/DDBJ whole genome shotgun (WGS) entry which is preliminary data.</text>
</comment>
<evidence type="ECO:0000256" key="6">
    <source>
        <dbReference type="ARBA" id="ARBA00023163"/>
    </source>
</evidence>